<dbReference type="Proteomes" id="UP000007468">
    <property type="component" value="Chromosome"/>
</dbReference>
<dbReference type="STRING" id="546269.HMPREF0389_00781"/>
<evidence type="ECO:0008006" key="4">
    <source>
        <dbReference type="Google" id="ProtNLM"/>
    </source>
</evidence>
<feature type="transmembrane region" description="Helical" evidence="1">
    <location>
        <begin position="60"/>
        <end position="78"/>
    </location>
</feature>
<gene>
    <name evidence="2" type="ordered locus">HMPREF0389_00781</name>
</gene>
<feature type="transmembrane region" description="Helical" evidence="1">
    <location>
        <begin position="90"/>
        <end position="110"/>
    </location>
</feature>
<feature type="transmembrane region" description="Helical" evidence="1">
    <location>
        <begin position="199"/>
        <end position="217"/>
    </location>
</feature>
<keyword evidence="3" id="KW-1185">Reference proteome</keyword>
<feature type="transmembrane region" description="Helical" evidence="1">
    <location>
        <begin position="116"/>
        <end position="133"/>
    </location>
</feature>
<keyword evidence="1" id="KW-0812">Transmembrane</keyword>
<reference evidence="3" key="1">
    <citation type="submission" date="2010-12" db="EMBL/GenBank/DDBJ databases">
        <title>The genome sequence of Filifactor alocis strain ATCC 35896.</title>
        <authorList>
            <consortium name="The Broad Institute Genome Sequencing Platform"/>
            <person name="Ward D."/>
            <person name="Earl A."/>
            <person name="Feldgarden M."/>
            <person name="Young S.K."/>
            <person name="Gargeya S."/>
            <person name="Zeng Q."/>
            <person name="Alvarado L."/>
            <person name="Berlin A."/>
            <person name="Bochicchio J."/>
            <person name="Chapman S.B."/>
            <person name="Chen Z."/>
            <person name="Freedman E."/>
            <person name="Gellesch M."/>
            <person name="Goldberg J."/>
            <person name="Griggs A."/>
            <person name="Gujja S."/>
            <person name="Heilman E."/>
            <person name="Heiman D."/>
            <person name="Howarth C."/>
            <person name="Mehta T."/>
            <person name="Neiman D."/>
            <person name="Pearson M."/>
            <person name="Roberts A."/>
            <person name="Saif S."/>
            <person name="Shea T."/>
            <person name="Shenoy N."/>
            <person name="Sisk P."/>
            <person name="Stolte C."/>
            <person name="Sykes S."/>
            <person name="White J."/>
            <person name="Yandava C."/>
            <person name="Izard J."/>
            <person name="Blanton J.M."/>
            <person name="Baranova O.V."/>
            <person name="Tanner A.C."/>
            <person name="Dewhirst F.E."/>
            <person name="Haas B."/>
            <person name="Nusbaum C."/>
            <person name="Birren B."/>
        </authorList>
    </citation>
    <scope>NUCLEOTIDE SEQUENCE [LARGE SCALE GENOMIC DNA]</scope>
    <source>
        <strain evidence="3">ATCC 35896 / D40 B5</strain>
    </source>
</reference>
<dbReference type="PATRIC" id="fig|546269.5.peg.1272"/>
<proteinExistence type="predicted"/>
<evidence type="ECO:0000313" key="3">
    <source>
        <dbReference type="Proteomes" id="UP000007468"/>
    </source>
</evidence>
<sequence length="226" mass="25969">MRTVKSQTSETLRIGIFLTLSGGFQDAYSYLCRGKVFANAQTGNIVLLGQSIAEKNITMMFRYLCPLIAFVLGAYISQRMKSSNQKYFRFHWRQHVLLLEMLLMVIVGFLPEQLNILANIILSFVCAMQVVAFSKFHGNSYATTMCIGNLRSATTLLCQYHITKDKNTQRDSFHYFFIIFVFLIGATLGTILGKQFHLHSIWFAILFLFIAFIMMFYETVESKHLS</sequence>
<dbReference type="eggNOG" id="COG3619">
    <property type="taxonomic scope" value="Bacteria"/>
</dbReference>
<dbReference type="RefSeq" id="WP_014262776.1">
    <property type="nucleotide sequence ID" value="NC_016630.1"/>
</dbReference>
<evidence type="ECO:0000256" key="1">
    <source>
        <dbReference type="SAM" id="Phobius"/>
    </source>
</evidence>
<keyword evidence="1" id="KW-1133">Transmembrane helix</keyword>
<dbReference type="AlphaFoldDB" id="D6GQ06"/>
<dbReference type="KEGG" id="faa:HMPREF0389_00781"/>
<dbReference type="InterPro" id="IPR010699">
    <property type="entry name" value="DUF1275"/>
</dbReference>
<evidence type="ECO:0000313" key="2">
    <source>
        <dbReference type="EMBL" id="EFE28859.1"/>
    </source>
</evidence>
<dbReference type="PANTHER" id="PTHR37314">
    <property type="entry name" value="SLR0142 PROTEIN"/>
    <property type="match status" value="1"/>
</dbReference>
<dbReference type="EMBL" id="CP002390">
    <property type="protein sequence ID" value="EFE28859.1"/>
    <property type="molecule type" value="Genomic_DNA"/>
</dbReference>
<name>D6GQ06_FILAD</name>
<dbReference type="PANTHER" id="PTHR37314:SF4">
    <property type="entry name" value="UPF0700 TRANSMEMBRANE PROTEIN YOAK"/>
    <property type="match status" value="1"/>
</dbReference>
<keyword evidence="1" id="KW-0472">Membrane</keyword>
<dbReference type="OrthoDB" id="7057004at2"/>
<protein>
    <recommendedName>
        <fullName evidence="4">DUF1275 domain-containing protein</fullName>
    </recommendedName>
</protein>
<accession>D6GQ06</accession>
<dbReference type="Pfam" id="PF06912">
    <property type="entry name" value="DUF1275"/>
    <property type="match status" value="1"/>
</dbReference>
<organism evidence="2 3">
    <name type="scientific">Filifactor alocis (strain ATCC 35896 / CCUG 47790 / D40 B5)</name>
    <name type="common">Fusobacterium alocis</name>
    <dbReference type="NCBI Taxonomy" id="546269"/>
    <lineage>
        <taxon>Bacteria</taxon>
        <taxon>Bacillati</taxon>
        <taxon>Bacillota</taxon>
        <taxon>Clostridia</taxon>
        <taxon>Peptostreptococcales</taxon>
        <taxon>Filifactoraceae</taxon>
        <taxon>Filifactor</taxon>
    </lineage>
</organism>
<feature type="transmembrane region" description="Helical" evidence="1">
    <location>
        <begin position="173"/>
        <end position="193"/>
    </location>
</feature>